<sequence>MEDRRMFQSGMKTIWHTVKVFILFTGSTILFYYGIMCISEEYESYHRYDEPEGAAVKVSQTVSEEERSWTDRLLLFYMNGE</sequence>
<evidence type="ECO:0000313" key="5">
    <source>
        <dbReference type="Proteomes" id="UP000323317"/>
    </source>
</evidence>
<dbReference type="Proteomes" id="UP000322267">
    <property type="component" value="Unassembled WGS sequence"/>
</dbReference>
<keyword evidence="1" id="KW-0472">Membrane</keyword>
<evidence type="ECO:0000313" key="4">
    <source>
        <dbReference type="Proteomes" id="UP000322267"/>
    </source>
</evidence>
<evidence type="ECO:0000313" key="2">
    <source>
        <dbReference type="EMBL" id="TYR76388.1"/>
    </source>
</evidence>
<dbReference type="EMBL" id="VTEI01000002">
    <property type="protein sequence ID" value="TYS19008.1"/>
    <property type="molecule type" value="Genomic_DNA"/>
</dbReference>
<keyword evidence="1" id="KW-0812">Transmembrane</keyword>
<dbReference type="Proteomes" id="UP000323317">
    <property type="component" value="Unassembled WGS sequence"/>
</dbReference>
<keyword evidence="1" id="KW-1133">Transmembrane helix</keyword>
<protein>
    <submittedName>
        <fullName evidence="2">DUF4227 family protein</fullName>
    </submittedName>
</protein>
<dbReference type="EMBL" id="VTEH01000003">
    <property type="protein sequence ID" value="TYR76388.1"/>
    <property type="molecule type" value="Genomic_DNA"/>
</dbReference>
<proteinExistence type="predicted"/>
<dbReference type="InterPro" id="IPR025321">
    <property type="entry name" value="DUF4227"/>
</dbReference>
<gene>
    <name evidence="3" type="ORF">FZC78_05825</name>
    <name evidence="2" type="ORF">FZC79_05750</name>
</gene>
<dbReference type="OrthoDB" id="2691647at2"/>
<organism evidence="2 5">
    <name type="scientific">Rossellomorea vietnamensis</name>
    <dbReference type="NCBI Taxonomy" id="218284"/>
    <lineage>
        <taxon>Bacteria</taxon>
        <taxon>Bacillati</taxon>
        <taxon>Bacillota</taxon>
        <taxon>Bacilli</taxon>
        <taxon>Bacillales</taxon>
        <taxon>Bacillaceae</taxon>
        <taxon>Rossellomorea</taxon>
    </lineage>
</organism>
<reference evidence="4 5" key="1">
    <citation type="submission" date="2019-08" db="EMBL/GenBank/DDBJ databases">
        <title>Bacillus genomes from the desert of Cuatro Cienegas, Coahuila.</title>
        <authorList>
            <person name="Olmedo-Alvarez G."/>
        </authorList>
    </citation>
    <scope>NUCLEOTIDE SEQUENCE [LARGE SCALE GENOMIC DNA]</scope>
    <source>
        <strain evidence="3 4">CH34_1T</strain>
        <strain evidence="2 5">CH40_1T</strain>
    </source>
</reference>
<feature type="transmembrane region" description="Helical" evidence="1">
    <location>
        <begin position="20"/>
        <end position="38"/>
    </location>
</feature>
<accession>A0A5D4KGJ0</accession>
<dbReference type="STRING" id="218284.AM506_09600"/>
<dbReference type="AlphaFoldDB" id="A0A5D4KGJ0"/>
<dbReference type="Pfam" id="PF14004">
    <property type="entry name" value="DUF4227"/>
    <property type="match status" value="1"/>
</dbReference>
<comment type="caution">
    <text evidence="2">The sequence shown here is derived from an EMBL/GenBank/DDBJ whole genome shotgun (WGS) entry which is preliminary data.</text>
</comment>
<name>A0A5D4KGJ0_9BACI</name>
<evidence type="ECO:0000256" key="1">
    <source>
        <dbReference type="SAM" id="Phobius"/>
    </source>
</evidence>
<evidence type="ECO:0000313" key="3">
    <source>
        <dbReference type="EMBL" id="TYS19008.1"/>
    </source>
</evidence>